<dbReference type="NCBIfam" id="NF033527">
    <property type="entry name" value="transpos_Tn3"/>
    <property type="match status" value="1"/>
</dbReference>
<dbReference type="AlphaFoldDB" id="A0A635KX90"/>
<comment type="caution">
    <text evidence="8">The sequence shown here is derived from an EMBL/GenBank/DDBJ whole genome shotgun (WGS) entry which is preliminary data.</text>
</comment>
<evidence type="ECO:0000259" key="6">
    <source>
        <dbReference type="Pfam" id="PF13700"/>
    </source>
</evidence>
<evidence type="ECO:0000313" key="7">
    <source>
        <dbReference type="EMBL" id="EDH7657768.1"/>
    </source>
</evidence>
<dbReference type="InterPro" id="IPR025296">
    <property type="entry name" value="DUF4158"/>
</dbReference>
<keyword evidence="4" id="KW-0233">DNA recombination</keyword>
<keyword evidence="2" id="KW-0815">Transposition</keyword>
<dbReference type="GO" id="GO:0004803">
    <property type="term" value="F:transposase activity"/>
    <property type="evidence" value="ECO:0007669"/>
    <property type="project" value="InterPro"/>
</dbReference>
<evidence type="ECO:0000256" key="3">
    <source>
        <dbReference type="ARBA" id="ARBA00023125"/>
    </source>
</evidence>
<organism evidence="8">
    <name type="scientific">Salmonella enterica subsp. enterica serovar Litchfield</name>
    <dbReference type="NCBI Taxonomy" id="486998"/>
    <lineage>
        <taxon>Bacteria</taxon>
        <taxon>Pseudomonadati</taxon>
        <taxon>Pseudomonadota</taxon>
        <taxon>Gammaproteobacteria</taxon>
        <taxon>Enterobacterales</taxon>
        <taxon>Enterobacteriaceae</taxon>
        <taxon>Salmonella</taxon>
    </lineage>
</organism>
<dbReference type="InterPro" id="IPR002513">
    <property type="entry name" value="Tn3_Tnp_DDE_dom"/>
</dbReference>
<evidence type="ECO:0000256" key="4">
    <source>
        <dbReference type="ARBA" id="ARBA00023172"/>
    </source>
</evidence>
<sequence length="923" mass="104235">MPVDFLTTEQTESYGRFTGEPDELQLARYFHLDEADKEFIGKSRGDHNRLGIALQIGCVRFLGTFLTDMNHIPSGVRHFTARQLGIRDITVLAEYGQRENTRREHAALIRQHYQYREFAWPWTFRLTRLLYTRSWISNERPGLLFDLATGWLMQHRIILPGATTLTRLISEVREKATLRLWNKLALIPSAEQRSQLEMLLGPTDCSRLSLLESLKKGPVTISGPAFNEAIERWKTLNDFGLHAENLSTLPAVRLKNLARYAGMTSVFNIARMSPQKRMAVLVAFVLAWETLALDDALDVLDAMLAVIIRDARKIGQKKRLRSLKDLDKSALALASACSYLLKEETPDESIRAEVFSYIPRQKLAEIITLVREIARPSDDNFHEEMVEQYGRVRRFLPHLLNTVKFSSAPAGVTTLNACDYLSREFSSRRQFFDDAPTEIISRSWKRLVINKEKHITRRGYTLCFLSKLQDSLRRRDVYVTGSNRWGDPRARLLQGADWQANRIKVYRSLGHPTDPQEAIKSLGHQLDSRYRQVAARLCENEAVELDVSGPKPRLTISPLASLDEPDSLKRLSKMISDLLPPVDLTELLLEINAHTGFADEFFHASEASARVDDLPVSISAVLMAEACNIGLEPLIRSNVPALTRHRLNWTKANYLRAETITSANARLVDFQATLPLAQIWGGGEVASADGMRFVTPVRTINAGPNRKYFGNNRGITWYNFVSDQYSGFHGIVIPGTLRDSIFVLEGLLEQETGLNPTEIMTDTAGASELVFGLFWLLGYQFSPRLADAGASVFWRMDHDADYGVLNDIARGQSDPRKIVLQWDEMIRTAGSLKLGKVQVSVLVRSLLKSERPSGLTQAIIEVGRINKTLYLLNYIDDEDIARLSPLCHGHINMLGHYSFTLAELVTKGHLRPLKEASEAENVA</sequence>
<evidence type="ECO:0000256" key="1">
    <source>
        <dbReference type="ARBA" id="ARBA00009402"/>
    </source>
</evidence>
<evidence type="ECO:0000256" key="2">
    <source>
        <dbReference type="ARBA" id="ARBA00022578"/>
    </source>
</evidence>
<proteinExistence type="inferred from homology"/>
<name>A0A635KX90_SALET</name>
<keyword evidence="3" id="KW-0238">DNA-binding</keyword>
<gene>
    <name evidence="7" type="ORF">CB565_17650</name>
    <name evidence="8" type="ORF">CB565_23505</name>
</gene>
<dbReference type="EMBL" id="AAMISU010000068">
    <property type="protein sequence ID" value="EDH7658884.1"/>
    <property type="molecule type" value="Genomic_DNA"/>
</dbReference>
<dbReference type="EMBL" id="AAMISU010000020">
    <property type="protein sequence ID" value="EDH7657768.1"/>
    <property type="molecule type" value="Genomic_DNA"/>
</dbReference>
<protein>
    <submittedName>
        <fullName evidence="8">Tn3 family transposase</fullName>
    </submittedName>
</protein>
<feature type="domain" description="Tn3 transposase DDE" evidence="5">
    <location>
        <begin position="586"/>
        <end position="881"/>
    </location>
</feature>
<dbReference type="Pfam" id="PF01526">
    <property type="entry name" value="DDE_Tnp_Tn3"/>
    <property type="match status" value="1"/>
</dbReference>
<evidence type="ECO:0000259" key="5">
    <source>
        <dbReference type="Pfam" id="PF01526"/>
    </source>
</evidence>
<dbReference type="InterPro" id="IPR047653">
    <property type="entry name" value="Tn3-like_transpos"/>
</dbReference>
<dbReference type="GO" id="GO:0003677">
    <property type="term" value="F:DNA binding"/>
    <property type="evidence" value="ECO:0007669"/>
    <property type="project" value="UniProtKB-KW"/>
</dbReference>
<evidence type="ECO:0000313" key="8">
    <source>
        <dbReference type="EMBL" id="EDH7658884.1"/>
    </source>
</evidence>
<comment type="similarity">
    <text evidence="1">Belongs to the transposase 7 family.</text>
</comment>
<dbReference type="GO" id="GO:0006313">
    <property type="term" value="P:DNA transposition"/>
    <property type="evidence" value="ECO:0007669"/>
    <property type="project" value="InterPro"/>
</dbReference>
<feature type="domain" description="DUF4158" evidence="6">
    <location>
        <begin position="5"/>
        <end position="172"/>
    </location>
</feature>
<accession>A0A635KX90</accession>
<reference evidence="8" key="1">
    <citation type="submission" date="2018-07" db="EMBL/GenBank/DDBJ databases">
        <authorList>
            <person name="Ashton P.M."/>
            <person name="Dallman T."/>
            <person name="Nair S."/>
            <person name="De Pinna E."/>
            <person name="Peters T."/>
            <person name="Grant K."/>
        </authorList>
    </citation>
    <scope>NUCLEOTIDE SEQUENCE</scope>
    <source>
        <strain evidence="8">333941</strain>
    </source>
</reference>
<dbReference type="Pfam" id="PF13700">
    <property type="entry name" value="DUF4158"/>
    <property type="match status" value="1"/>
</dbReference>